<dbReference type="KEGG" id="cci:CC1G_13240"/>
<dbReference type="EMBL" id="AACS02000020">
    <property type="protein sequence ID" value="EAU80308.1"/>
    <property type="molecule type" value="Genomic_DNA"/>
</dbReference>
<sequence length="443" mass="47830">MKLNAFFTALALTLPFALASPAGGKDYHYGSGSGTYGPGSSNAGSYGQGSNGYHGGAGVSYGGANSFDRSNSYGAAKFGGSSFSGGSVGGYGGRKGYFGGLKQRDDGDDSNPWNNNPKDVEDLRVLNYALTYEYLAAAFYEYAFTKWSPQDFKDYGLDDAVYGGFQQIHGHRREYVAILQNAISSAGLEYLPPCTYNFEYTKNIGDFINHSEFFEVTSTSMYQGTLKMISNKDYSALAGSILGVQARHSGWIQYATKKKNPWNTAFEAPLVVNDIWTTGDPFFSTCPPGGPGLPSLPTGITQYPLFSVDPSDTIVPGNKVTIDLSEAFTSNPSSIPNDSSDKKLFTVFSVSWGTHMRPMSKGDNSDDSHKYSVEVPHELSSIGAVYVYVVQATDDEASHPHFEVNESNAVAGPRVWMFGFDSEGKPDNGYELFSGSRTVALVN</sequence>
<dbReference type="OMA" id="ECTYSFG"/>
<feature type="chain" id="PRO_5002727822" evidence="1">
    <location>
        <begin position="20"/>
        <end position="443"/>
    </location>
</feature>
<evidence type="ECO:0000313" key="3">
    <source>
        <dbReference type="Proteomes" id="UP000001861"/>
    </source>
</evidence>
<protein>
    <submittedName>
        <fullName evidence="2">Uncharacterized protein</fullName>
    </submittedName>
</protein>
<dbReference type="GeneID" id="6018213"/>
<gene>
    <name evidence="2" type="ORF">CC1G_13240</name>
</gene>
<dbReference type="STRING" id="240176.A8PI33"/>
<dbReference type="eggNOG" id="ENOG502RXKA">
    <property type="taxonomic scope" value="Eukaryota"/>
</dbReference>
<keyword evidence="3" id="KW-1185">Reference proteome</keyword>
<dbReference type="AlphaFoldDB" id="A8PI33"/>
<accession>A8PI33</accession>
<dbReference type="RefSeq" id="XP_001841508.1">
    <property type="nucleotide sequence ID" value="XM_001841456.1"/>
</dbReference>
<dbReference type="InterPro" id="IPR009078">
    <property type="entry name" value="Ferritin-like_SF"/>
</dbReference>
<keyword evidence="1" id="KW-0732">Signal</keyword>
<name>A8PI33_COPC7</name>
<proteinExistence type="predicted"/>
<evidence type="ECO:0000256" key="1">
    <source>
        <dbReference type="SAM" id="SignalP"/>
    </source>
</evidence>
<dbReference type="InParanoid" id="A8PI33"/>
<comment type="caution">
    <text evidence="2">The sequence shown here is derived from an EMBL/GenBank/DDBJ whole genome shotgun (WGS) entry which is preliminary data.</text>
</comment>
<evidence type="ECO:0000313" key="2">
    <source>
        <dbReference type="EMBL" id="EAU80308.1"/>
    </source>
</evidence>
<dbReference type="SUPFAM" id="SSF47240">
    <property type="entry name" value="Ferritin-like"/>
    <property type="match status" value="1"/>
</dbReference>
<dbReference type="VEuPathDB" id="FungiDB:CC1G_13240"/>
<organism evidence="2 3">
    <name type="scientific">Coprinopsis cinerea (strain Okayama-7 / 130 / ATCC MYA-4618 / FGSC 9003)</name>
    <name type="common">Inky cap fungus</name>
    <name type="synonym">Hormographiella aspergillata</name>
    <dbReference type="NCBI Taxonomy" id="240176"/>
    <lineage>
        <taxon>Eukaryota</taxon>
        <taxon>Fungi</taxon>
        <taxon>Dikarya</taxon>
        <taxon>Basidiomycota</taxon>
        <taxon>Agaricomycotina</taxon>
        <taxon>Agaricomycetes</taxon>
        <taxon>Agaricomycetidae</taxon>
        <taxon>Agaricales</taxon>
        <taxon>Agaricineae</taxon>
        <taxon>Psathyrellaceae</taxon>
        <taxon>Coprinopsis</taxon>
    </lineage>
</organism>
<dbReference type="OrthoDB" id="1001765at2759"/>
<feature type="signal peptide" evidence="1">
    <location>
        <begin position="1"/>
        <end position="19"/>
    </location>
</feature>
<dbReference type="Proteomes" id="UP000001861">
    <property type="component" value="Unassembled WGS sequence"/>
</dbReference>
<reference evidence="2 3" key="1">
    <citation type="journal article" date="2010" name="Proc. Natl. Acad. Sci. U.S.A.">
        <title>Insights into evolution of multicellular fungi from the assembled chromosomes of the mushroom Coprinopsis cinerea (Coprinus cinereus).</title>
        <authorList>
            <person name="Stajich J.E."/>
            <person name="Wilke S.K."/>
            <person name="Ahren D."/>
            <person name="Au C.H."/>
            <person name="Birren B.W."/>
            <person name="Borodovsky M."/>
            <person name="Burns C."/>
            <person name="Canback B."/>
            <person name="Casselton L.A."/>
            <person name="Cheng C.K."/>
            <person name="Deng J."/>
            <person name="Dietrich F.S."/>
            <person name="Fargo D.C."/>
            <person name="Farman M.L."/>
            <person name="Gathman A.C."/>
            <person name="Goldberg J."/>
            <person name="Guigo R."/>
            <person name="Hoegger P.J."/>
            <person name="Hooker J.B."/>
            <person name="Huggins A."/>
            <person name="James T.Y."/>
            <person name="Kamada T."/>
            <person name="Kilaru S."/>
            <person name="Kodira C."/>
            <person name="Kues U."/>
            <person name="Kupfer D."/>
            <person name="Kwan H.S."/>
            <person name="Lomsadze A."/>
            <person name="Li W."/>
            <person name="Lilly W.W."/>
            <person name="Ma L.J."/>
            <person name="Mackey A.J."/>
            <person name="Manning G."/>
            <person name="Martin F."/>
            <person name="Muraguchi H."/>
            <person name="Natvig D.O."/>
            <person name="Palmerini H."/>
            <person name="Ramesh M.A."/>
            <person name="Rehmeyer C.J."/>
            <person name="Roe B.A."/>
            <person name="Shenoy N."/>
            <person name="Stanke M."/>
            <person name="Ter-Hovhannisyan V."/>
            <person name="Tunlid A."/>
            <person name="Velagapudi R."/>
            <person name="Vision T.J."/>
            <person name="Zeng Q."/>
            <person name="Zolan M.E."/>
            <person name="Pukkila P.J."/>
        </authorList>
    </citation>
    <scope>NUCLEOTIDE SEQUENCE [LARGE SCALE GENOMIC DNA]</scope>
    <source>
        <strain evidence="3">Okayama-7 / 130 / ATCC MYA-4618 / FGSC 9003</strain>
    </source>
</reference>
<dbReference type="Pfam" id="PF13668">
    <property type="entry name" value="Ferritin_2"/>
    <property type="match status" value="1"/>
</dbReference>